<name>A0AAN8FGL0_TRICO</name>
<organism evidence="1 2">
    <name type="scientific">Trichostrongylus colubriformis</name>
    <name type="common">Black scour worm</name>
    <dbReference type="NCBI Taxonomy" id="6319"/>
    <lineage>
        <taxon>Eukaryota</taxon>
        <taxon>Metazoa</taxon>
        <taxon>Ecdysozoa</taxon>
        <taxon>Nematoda</taxon>
        <taxon>Chromadorea</taxon>
        <taxon>Rhabditida</taxon>
        <taxon>Rhabditina</taxon>
        <taxon>Rhabditomorpha</taxon>
        <taxon>Strongyloidea</taxon>
        <taxon>Trichostrongylidae</taxon>
        <taxon>Trichostrongylus</taxon>
    </lineage>
</organism>
<evidence type="ECO:0000313" key="2">
    <source>
        <dbReference type="Proteomes" id="UP001331761"/>
    </source>
</evidence>
<accession>A0AAN8FGL0</accession>
<gene>
    <name evidence="1" type="ORF">GCK32_007887</name>
</gene>
<reference evidence="1 2" key="1">
    <citation type="submission" date="2019-10" db="EMBL/GenBank/DDBJ databases">
        <title>Assembly and Annotation for the nematode Trichostrongylus colubriformis.</title>
        <authorList>
            <person name="Martin J."/>
        </authorList>
    </citation>
    <scope>NUCLEOTIDE SEQUENCE [LARGE SCALE GENOMIC DNA]</scope>
    <source>
        <strain evidence="1">G859</strain>
        <tissue evidence="1">Whole worm</tissue>
    </source>
</reference>
<sequence length="114" mass="13199">MKFPPGTTCRAQDNLMQNNHLVWFLESCEKSSSISEFVAPFRHFPYGKVFKLRRRRTSARTRTTTVRKTRSEFAEPLSPKLTAVRHADFATVISEIKQKQAVEEDKPNNASVWQ</sequence>
<evidence type="ECO:0000313" key="1">
    <source>
        <dbReference type="EMBL" id="KAK5969040.1"/>
    </source>
</evidence>
<protein>
    <submittedName>
        <fullName evidence="1">Uncharacterized protein</fullName>
    </submittedName>
</protein>
<dbReference type="Proteomes" id="UP001331761">
    <property type="component" value="Unassembled WGS sequence"/>
</dbReference>
<proteinExistence type="predicted"/>
<comment type="caution">
    <text evidence="1">The sequence shown here is derived from an EMBL/GenBank/DDBJ whole genome shotgun (WGS) entry which is preliminary data.</text>
</comment>
<keyword evidence="2" id="KW-1185">Reference proteome</keyword>
<dbReference type="AlphaFoldDB" id="A0AAN8FGL0"/>
<dbReference type="EMBL" id="WIXE01020671">
    <property type="protein sequence ID" value="KAK5969040.1"/>
    <property type="molecule type" value="Genomic_DNA"/>
</dbReference>